<dbReference type="Proteomes" id="UP000383971">
    <property type="component" value="Unassembled WGS sequence"/>
</dbReference>
<dbReference type="PANTHER" id="PTHR34047">
    <property type="entry name" value="NUCLEAR INTRON MATURASE 1, MITOCHONDRIAL-RELATED"/>
    <property type="match status" value="1"/>
</dbReference>
<evidence type="ECO:0000313" key="3">
    <source>
        <dbReference type="EMBL" id="VVE47567.1"/>
    </source>
</evidence>
<proteinExistence type="inferred from homology"/>
<sequence length="445" mass="50205">MPVRRNLVAPLGHKPTDMHMKDTAAGVRAESSAASHLIGENLRIGSLHSATGTLPTLGIATSTTATRTTTTRATRAWPLPSAESNLFAPLVQAYLDCRRNKRTSTSAQAFEEHVERNLFDLHEELASGEYRPGRYICFVITRPKPREVWAAGFRDRVVHHLLYNHIAPRFHASFVADSCACIPGRGTLYAARRLEHQVRSISRNWSRPTNYLKCDLANFFVSINKTVLLEQLQRRVFEPWWMALAETILMHDPRGNVEVRGSGRELARVPAHKSLFNAPSTHGLPIGNLSSQFFANVLLDDLDQHVKHRIRAPHYVRYVDDFVLLHEDAAWLNWARERIEAKLADLDLRLNPSKTILQPASRGIDFVGHVLKPWRRTTRPRTMTAALRRVAEAAPEDVHQTANSYFGLLRQASHSRHDRAALANVVRRRGHAVSAALTKAYRSKA</sequence>
<evidence type="ECO:0000259" key="2">
    <source>
        <dbReference type="PROSITE" id="PS50878"/>
    </source>
</evidence>
<evidence type="ECO:0000256" key="1">
    <source>
        <dbReference type="ARBA" id="ARBA00034120"/>
    </source>
</evidence>
<dbReference type="GO" id="GO:0003964">
    <property type="term" value="F:RNA-directed DNA polymerase activity"/>
    <property type="evidence" value="ECO:0007669"/>
    <property type="project" value="UniProtKB-KW"/>
</dbReference>
<name>A0A5E4YGF7_9BURK</name>
<dbReference type="Pfam" id="PF00078">
    <property type="entry name" value="RVT_1"/>
    <property type="match status" value="1"/>
</dbReference>
<keyword evidence="4" id="KW-1185">Reference proteome</keyword>
<keyword evidence="3" id="KW-0548">Nucleotidyltransferase</keyword>
<keyword evidence="3" id="KW-0808">Transferase</keyword>
<organism evidence="3 4">
    <name type="scientific">Pandoraea communis</name>
    <dbReference type="NCBI Taxonomy" id="2508297"/>
    <lineage>
        <taxon>Bacteria</taxon>
        <taxon>Pseudomonadati</taxon>
        <taxon>Pseudomonadota</taxon>
        <taxon>Betaproteobacteria</taxon>
        <taxon>Burkholderiales</taxon>
        <taxon>Burkholderiaceae</taxon>
        <taxon>Pandoraea</taxon>
    </lineage>
</organism>
<dbReference type="AlphaFoldDB" id="A0A5E4YGF7"/>
<feature type="domain" description="Reverse transcriptase" evidence="2">
    <location>
        <begin position="123"/>
        <end position="371"/>
    </location>
</feature>
<dbReference type="CDD" id="cd01646">
    <property type="entry name" value="RT_Bac_retron_I"/>
    <property type="match status" value="1"/>
</dbReference>
<dbReference type="PROSITE" id="PS50878">
    <property type="entry name" value="RT_POL"/>
    <property type="match status" value="1"/>
</dbReference>
<dbReference type="InterPro" id="IPR000477">
    <property type="entry name" value="RT_dom"/>
</dbReference>
<gene>
    <name evidence="3" type="ORF">PCO31111_04522</name>
</gene>
<protein>
    <submittedName>
        <fullName evidence="3">Reverse transcriptase domain protein</fullName>
    </submittedName>
</protein>
<accession>A0A5E4YGF7</accession>
<reference evidence="3 4" key="1">
    <citation type="submission" date="2019-08" db="EMBL/GenBank/DDBJ databases">
        <authorList>
            <person name="Peeters C."/>
        </authorList>
    </citation>
    <scope>NUCLEOTIDE SEQUENCE [LARGE SCALE GENOMIC DNA]</scope>
    <source>
        <strain evidence="3 4">LMG 31111</strain>
    </source>
</reference>
<evidence type="ECO:0000313" key="4">
    <source>
        <dbReference type="Proteomes" id="UP000383971"/>
    </source>
</evidence>
<comment type="similarity">
    <text evidence="1">Belongs to the bacterial reverse transcriptase family.</text>
</comment>
<keyword evidence="3" id="KW-0695">RNA-directed DNA polymerase</keyword>
<dbReference type="PANTHER" id="PTHR34047:SF8">
    <property type="entry name" value="PROTEIN YKFC"/>
    <property type="match status" value="1"/>
</dbReference>
<dbReference type="EMBL" id="CABPSE010000020">
    <property type="protein sequence ID" value="VVE47567.1"/>
    <property type="molecule type" value="Genomic_DNA"/>
</dbReference>
<dbReference type="SUPFAM" id="SSF56672">
    <property type="entry name" value="DNA/RNA polymerases"/>
    <property type="match status" value="1"/>
</dbReference>
<dbReference type="InterPro" id="IPR051083">
    <property type="entry name" value="GrpII_Intron_Splice-Mob/Def"/>
</dbReference>
<dbReference type="InterPro" id="IPR043502">
    <property type="entry name" value="DNA/RNA_pol_sf"/>
</dbReference>